<dbReference type="PROSITE" id="PS51186">
    <property type="entry name" value="GNAT"/>
    <property type="match status" value="1"/>
</dbReference>
<dbReference type="RefSeq" id="XP_016760951.1">
    <property type="nucleotide sequence ID" value="XM_016901331.1"/>
</dbReference>
<reference evidence="2 3" key="1">
    <citation type="journal article" date="2012" name="PLoS Pathog.">
        <title>Diverse lifestyles and strategies of plant pathogenesis encoded in the genomes of eighteen Dothideomycetes fungi.</title>
        <authorList>
            <person name="Ohm R.A."/>
            <person name="Feau N."/>
            <person name="Henrissat B."/>
            <person name="Schoch C.L."/>
            <person name="Horwitz B.A."/>
            <person name="Barry K.W."/>
            <person name="Condon B.J."/>
            <person name="Copeland A.C."/>
            <person name="Dhillon B."/>
            <person name="Glaser F."/>
            <person name="Hesse C.N."/>
            <person name="Kosti I."/>
            <person name="LaButti K."/>
            <person name="Lindquist E.A."/>
            <person name="Lucas S."/>
            <person name="Salamov A.A."/>
            <person name="Bradshaw R.E."/>
            <person name="Ciuffetti L."/>
            <person name="Hamelin R.C."/>
            <person name="Kema G.H.J."/>
            <person name="Lawrence C."/>
            <person name="Scott J.A."/>
            <person name="Spatafora J.W."/>
            <person name="Turgeon B.G."/>
            <person name="de Wit P.J.G.M."/>
            <person name="Zhong S."/>
            <person name="Goodwin S.B."/>
            <person name="Grigoriev I.V."/>
        </authorList>
    </citation>
    <scope>NUCLEOTIDE SEQUENCE [LARGE SCALE GENOMIC DNA]</scope>
    <source>
        <strain evidence="2 3">SO2202</strain>
    </source>
</reference>
<dbReference type="InterPro" id="IPR000182">
    <property type="entry name" value="GNAT_dom"/>
</dbReference>
<evidence type="ECO:0000313" key="2">
    <source>
        <dbReference type="EMBL" id="EMF12830.1"/>
    </source>
</evidence>
<dbReference type="SUPFAM" id="SSF55729">
    <property type="entry name" value="Acyl-CoA N-acyltransferases (Nat)"/>
    <property type="match status" value="1"/>
</dbReference>
<dbReference type="GO" id="GO:0016747">
    <property type="term" value="F:acyltransferase activity, transferring groups other than amino-acyl groups"/>
    <property type="evidence" value="ECO:0007669"/>
    <property type="project" value="InterPro"/>
</dbReference>
<dbReference type="AlphaFoldDB" id="M3D3N4"/>
<dbReference type="STRING" id="692275.M3D3N4"/>
<sequence>MAPFVLSRAVPHDMKEIVELQYDSFEDDLVHELFMGCNSRHVLPKLVARYTEAMLQDPSDIWIMIKDAATGRTVAASNWKLYLGSTHMQRRGVDEIMPWLKGDIALAAKSLLQPMNEIRLLNNQDPFLHLHICFTSPEYRRAGAGSKMMRWGCELADLLFLPAWVEASPEGNFLYKKFGFCDFKQIEHKGKVTGTCMRREARTTRVALTASSALGGIDFGVL</sequence>
<feature type="domain" description="N-acetyltransferase" evidence="1">
    <location>
        <begin position="63"/>
        <end position="202"/>
    </location>
</feature>
<dbReference type="Gene3D" id="3.40.630.30">
    <property type="match status" value="1"/>
</dbReference>
<dbReference type="PANTHER" id="PTHR42791">
    <property type="entry name" value="GNAT FAMILY ACETYLTRANSFERASE"/>
    <property type="match status" value="1"/>
</dbReference>
<dbReference type="InterPro" id="IPR052523">
    <property type="entry name" value="Trichothecene_AcTrans"/>
</dbReference>
<dbReference type="OMA" id="VGPFTFW"/>
<dbReference type="Proteomes" id="UP000016931">
    <property type="component" value="Unassembled WGS sequence"/>
</dbReference>
<proteinExistence type="predicted"/>
<evidence type="ECO:0000313" key="3">
    <source>
        <dbReference type="Proteomes" id="UP000016931"/>
    </source>
</evidence>
<accession>M3D3N4</accession>
<organism evidence="2 3">
    <name type="scientific">Sphaerulina musiva (strain SO2202)</name>
    <name type="common">Poplar stem canker fungus</name>
    <name type="synonym">Septoria musiva</name>
    <dbReference type="NCBI Taxonomy" id="692275"/>
    <lineage>
        <taxon>Eukaryota</taxon>
        <taxon>Fungi</taxon>
        <taxon>Dikarya</taxon>
        <taxon>Ascomycota</taxon>
        <taxon>Pezizomycotina</taxon>
        <taxon>Dothideomycetes</taxon>
        <taxon>Dothideomycetidae</taxon>
        <taxon>Mycosphaerellales</taxon>
        <taxon>Mycosphaerellaceae</taxon>
        <taxon>Sphaerulina</taxon>
    </lineage>
</organism>
<dbReference type="EMBL" id="KB456264">
    <property type="protein sequence ID" value="EMF12830.1"/>
    <property type="molecule type" value="Genomic_DNA"/>
</dbReference>
<dbReference type="HOGENOM" id="CLU_060131_4_1_1"/>
<dbReference type="CDD" id="cd04301">
    <property type="entry name" value="NAT_SF"/>
    <property type="match status" value="1"/>
</dbReference>
<keyword evidence="3" id="KW-1185">Reference proteome</keyword>
<dbReference type="InterPro" id="IPR016181">
    <property type="entry name" value="Acyl_CoA_acyltransferase"/>
</dbReference>
<name>M3D3N4_SPHMS</name>
<evidence type="ECO:0000259" key="1">
    <source>
        <dbReference type="PROSITE" id="PS51186"/>
    </source>
</evidence>
<dbReference type="PANTHER" id="PTHR42791:SF1">
    <property type="entry name" value="N-ACETYLTRANSFERASE DOMAIN-CONTAINING PROTEIN"/>
    <property type="match status" value="1"/>
</dbReference>
<gene>
    <name evidence="2" type="ORF">SEPMUDRAFT_117382</name>
</gene>
<dbReference type="eggNOG" id="ENOG502SUC7">
    <property type="taxonomic scope" value="Eukaryota"/>
</dbReference>
<protein>
    <recommendedName>
        <fullName evidence="1">N-acetyltransferase domain-containing protein</fullName>
    </recommendedName>
</protein>
<dbReference type="OrthoDB" id="4738875at2759"/>
<dbReference type="GeneID" id="27898468"/>